<evidence type="ECO:0000313" key="2">
    <source>
        <dbReference type="Proteomes" id="UP000269396"/>
    </source>
</evidence>
<proteinExistence type="predicted"/>
<dbReference type="AlphaFoldDB" id="A0A183PY66"/>
<gene>
    <name evidence="1" type="ORF">SMTD_LOCUS19303</name>
</gene>
<accession>A0A183PY66</accession>
<keyword evidence="2" id="KW-1185">Reference proteome</keyword>
<protein>
    <submittedName>
        <fullName evidence="1">Uncharacterized protein</fullName>
    </submittedName>
</protein>
<organism evidence="1 2">
    <name type="scientific">Schistosoma mattheei</name>
    <dbReference type="NCBI Taxonomy" id="31246"/>
    <lineage>
        <taxon>Eukaryota</taxon>
        <taxon>Metazoa</taxon>
        <taxon>Spiralia</taxon>
        <taxon>Lophotrochozoa</taxon>
        <taxon>Platyhelminthes</taxon>
        <taxon>Trematoda</taxon>
        <taxon>Digenea</taxon>
        <taxon>Strigeidida</taxon>
        <taxon>Schistosomatoidea</taxon>
        <taxon>Schistosomatidae</taxon>
        <taxon>Schistosoma</taxon>
    </lineage>
</organism>
<evidence type="ECO:0000313" key="1">
    <source>
        <dbReference type="EMBL" id="VDP79463.1"/>
    </source>
</evidence>
<sequence>MIGGSRQEMESSVFMLVNIPQHVLLVISAELTFPVSAIAKKQTPSMGNECPSIYVQVESAIIGTFTPRLGTTEMSTSYLVREE</sequence>
<dbReference type="EMBL" id="UZAL01042058">
    <property type="protein sequence ID" value="VDP79463.1"/>
    <property type="molecule type" value="Genomic_DNA"/>
</dbReference>
<name>A0A183PY66_9TREM</name>
<reference evidence="1 2" key="1">
    <citation type="submission" date="2018-11" db="EMBL/GenBank/DDBJ databases">
        <authorList>
            <consortium name="Pathogen Informatics"/>
        </authorList>
    </citation>
    <scope>NUCLEOTIDE SEQUENCE [LARGE SCALE GENOMIC DNA]</scope>
    <source>
        <strain>Denwood</strain>
        <strain evidence="2">Zambia</strain>
    </source>
</reference>
<dbReference type="Proteomes" id="UP000269396">
    <property type="component" value="Unassembled WGS sequence"/>
</dbReference>